<protein>
    <submittedName>
        <fullName evidence="1">Acetyltransferase</fullName>
    </submittedName>
</protein>
<proteinExistence type="predicted"/>
<keyword evidence="2" id="KW-1185">Reference proteome</keyword>
<organism evidence="1 2">
    <name type="scientific">Vibrio caribbeanicus</name>
    <dbReference type="NCBI Taxonomy" id="701175"/>
    <lineage>
        <taxon>Bacteria</taxon>
        <taxon>Pseudomonadati</taxon>
        <taxon>Pseudomonadota</taxon>
        <taxon>Gammaproteobacteria</taxon>
        <taxon>Vibrionales</taxon>
        <taxon>Vibrionaceae</taxon>
        <taxon>Vibrio</taxon>
    </lineage>
</organism>
<comment type="caution">
    <text evidence="1">The sequence shown here is derived from an EMBL/GenBank/DDBJ whole genome shotgun (WGS) entry which is preliminary data.</text>
</comment>
<dbReference type="Proteomes" id="UP000030421">
    <property type="component" value="Unassembled WGS sequence"/>
</dbReference>
<accession>A0ACC4NSE0</accession>
<dbReference type="EMBL" id="JRWR01000023">
    <property type="protein sequence ID" value="KHD23491.1"/>
    <property type="molecule type" value="Genomic_DNA"/>
</dbReference>
<gene>
    <name evidence="1" type="ORF">NM09_18660</name>
</gene>
<evidence type="ECO:0000313" key="1">
    <source>
        <dbReference type="EMBL" id="KHD23491.1"/>
    </source>
</evidence>
<reference evidence="1" key="1">
    <citation type="submission" date="2014-10" db="EMBL/GenBank/DDBJ databases">
        <title>Genome sequencing of Vibrio caribbeanicus T14.</title>
        <authorList>
            <person name="Chan K.-G."/>
            <person name="Mohamad N.I."/>
        </authorList>
    </citation>
    <scope>NUCLEOTIDE SEQUENCE</scope>
    <source>
        <strain evidence="1">T14</strain>
    </source>
</reference>
<name>A0ACC4NSE0_9VIBR</name>
<evidence type="ECO:0000313" key="2">
    <source>
        <dbReference type="Proteomes" id="UP000030421"/>
    </source>
</evidence>
<sequence length="210" mass="21858">MKSCAILGASGHGKVVAEIAELNGYQNITFFDDRWPSLTSVEHWDVSGDTAALLAVSSEYDVVVVAIGHNATRCAKQRELTAAGANFDVLAHPCAVISKYANIKAGTVVMANAVVNPFSHVGASCIINTSSVVEHDCRLAEGVHISPNASLAGGVEVGENSWIGIGSQVKQLVVIGRDAVIGAGSTVISHIPDFQTVVGSPAHMLIKSEK</sequence>